<accession>A0A4C1X4L0</accession>
<proteinExistence type="predicted"/>
<evidence type="ECO:0000313" key="1">
    <source>
        <dbReference type="EMBL" id="GBP58070.1"/>
    </source>
</evidence>
<reference evidence="1 2" key="1">
    <citation type="journal article" date="2019" name="Commun. Biol.">
        <title>The bagworm genome reveals a unique fibroin gene that provides high tensile strength.</title>
        <authorList>
            <person name="Kono N."/>
            <person name="Nakamura H."/>
            <person name="Ohtoshi R."/>
            <person name="Tomita M."/>
            <person name="Numata K."/>
            <person name="Arakawa K."/>
        </authorList>
    </citation>
    <scope>NUCLEOTIDE SEQUENCE [LARGE SCALE GENOMIC DNA]</scope>
</reference>
<keyword evidence="2" id="KW-1185">Reference proteome</keyword>
<evidence type="ECO:0000313" key="2">
    <source>
        <dbReference type="Proteomes" id="UP000299102"/>
    </source>
</evidence>
<dbReference type="Proteomes" id="UP000299102">
    <property type="component" value="Unassembled WGS sequence"/>
</dbReference>
<protein>
    <submittedName>
        <fullName evidence="1">Uncharacterized protein</fullName>
    </submittedName>
</protein>
<dbReference type="AlphaFoldDB" id="A0A4C1X4L0"/>
<comment type="caution">
    <text evidence="1">The sequence shown here is derived from an EMBL/GenBank/DDBJ whole genome shotgun (WGS) entry which is preliminary data.</text>
</comment>
<sequence length="89" mass="10049">MAVVARAHRRSFFHESAGDCGRAHCRVPPPRAAVGRGPSPIAILRMTGFDTIRYVVKSAERKDKIMRRRLRSRAYVRVHPPLRGVALCE</sequence>
<name>A0A4C1X4L0_EUMVA</name>
<gene>
    <name evidence="1" type="ORF">EVAR_39787_1</name>
</gene>
<organism evidence="1 2">
    <name type="scientific">Eumeta variegata</name>
    <name type="common">Bagworm moth</name>
    <name type="synonym">Eumeta japonica</name>
    <dbReference type="NCBI Taxonomy" id="151549"/>
    <lineage>
        <taxon>Eukaryota</taxon>
        <taxon>Metazoa</taxon>
        <taxon>Ecdysozoa</taxon>
        <taxon>Arthropoda</taxon>
        <taxon>Hexapoda</taxon>
        <taxon>Insecta</taxon>
        <taxon>Pterygota</taxon>
        <taxon>Neoptera</taxon>
        <taxon>Endopterygota</taxon>
        <taxon>Lepidoptera</taxon>
        <taxon>Glossata</taxon>
        <taxon>Ditrysia</taxon>
        <taxon>Tineoidea</taxon>
        <taxon>Psychidae</taxon>
        <taxon>Oiketicinae</taxon>
        <taxon>Eumeta</taxon>
    </lineage>
</organism>
<dbReference type="EMBL" id="BGZK01000726">
    <property type="protein sequence ID" value="GBP58070.1"/>
    <property type="molecule type" value="Genomic_DNA"/>
</dbReference>